<dbReference type="EMBL" id="JAAQPH010000008">
    <property type="protein sequence ID" value="NIA69318.1"/>
    <property type="molecule type" value="Genomic_DNA"/>
</dbReference>
<name>A0A967EXN3_9PROT</name>
<dbReference type="Pfam" id="PF02814">
    <property type="entry name" value="UreE_N"/>
    <property type="match status" value="1"/>
</dbReference>
<dbReference type="GO" id="GO:0019627">
    <property type="term" value="P:urea metabolic process"/>
    <property type="evidence" value="ECO:0007669"/>
    <property type="project" value="InterPro"/>
</dbReference>
<dbReference type="Gene3D" id="2.60.260.20">
    <property type="entry name" value="Urease metallochaperone UreE, N-terminal domain"/>
    <property type="match status" value="1"/>
</dbReference>
<dbReference type="Proteomes" id="UP000761264">
    <property type="component" value="Unassembled WGS sequence"/>
</dbReference>
<feature type="domain" description="UreE urease accessory N-terminal" evidence="6">
    <location>
        <begin position="3"/>
        <end position="68"/>
    </location>
</feature>
<evidence type="ECO:0000256" key="5">
    <source>
        <dbReference type="HAMAP-Rule" id="MF_00822"/>
    </source>
</evidence>
<evidence type="ECO:0000256" key="1">
    <source>
        <dbReference type="ARBA" id="ARBA00004496"/>
    </source>
</evidence>
<keyword evidence="2 5" id="KW-0963">Cytoplasm</keyword>
<dbReference type="PIRSF" id="PIRSF036402">
    <property type="entry name" value="Ureas_acces_UreE"/>
    <property type="match status" value="1"/>
</dbReference>
<dbReference type="GO" id="GO:0005737">
    <property type="term" value="C:cytoplasm"/>
    <property type="evidence" value="ECO:0007669"/>
    <property type="project" value="UniProtKB-SubCell"/>
</dbReference>
<evidence type="ECO:0000256" key="4">
    <source>
        <dbReference type="ARBA" id="ARBA00023186"/>
    </source>
</evidence>
<dbReference type="CDD" id="cd00571">
    <property type="entry name" value="UreE"/>
    <property type="match status" value="1"/>
</dbReference>
<evidence type="ECO:0000256" key="2">
    <source>
        <dbReference type="ARBA" id="ARBA00022490"/>
    </source>
</evidence>
<dbReference type="InterPro" id="IPR036118">
    <property type="entry name" value="UreE_N_sf"/>
</dbReference>
<dbReference type="InterPro" id="IPR012406">
    <property type="entry name" value="UreE"/>
</dbReference>
<dbReference type="GO" id="GO:0006457">
    <property type="term" value="P:protein folding"/>
    <property type="evidence" value="ECO:0007669"/>
    <property type="project" value="InterPro"/>
</dbReference>
<dbReference type="Pfam" id="PF05194">
    <property type="entry name" value="UreE_C"/>
    <property type="match status" value="1"/>
</dbReference>
<keyword evidence="3 5" id="KW-0533">Nickel</keyword>
<dbReference type="GO" id="GO:0016151">
    <property type="term" value="F:nickel cation binding"/>
    <property type="evidence" value="ECO:0007669"/>
    <property type="project" value="UniProtKB-UniRule"/>
</dbReference>
<comment type="subcellular location">
    <subcellularLocation>
        <location evidence="1 5">Cytoplasm</location>
    </subcellularLocation>
</comment>
<dbReference type="GO" id="GO:0065003">
    <property type="term" value="P:protein-containing complex assembly"/>
    <property type="evidence" value="ECO:0007669"/>
    <property type="project" value="InterPro"/>
</dbReference>
<dbReference type="SMART" id="SM00988">
    <property type="entry name" value="UreE_N"/>
    <property type="match status" value="1"/>
</dbReference>
<comment type="caution">
    <text evidence="7">The sequence shown here is derived from an EMBL/GenBank/DDBJ whole genome shotgun (WGS) entry which is preliminary data.</text>
</comment>
<dbReference type="AlphaFoldDB" id="A0A967EXN3"/>
<keyword evidence="8" id="KW-1185">Reference proteome</keyword>
<comment type="function">
    <text evidence="5">Involved in urease metallocenter assembly. Binds nickel. Probably functions as a nickel donor during metallocenter assembly.</text>
</comment>
<dbReference type="SUPFAM" id="SSF69737">
    <property type="entry name" value="Urease metallochaperone UreE, C-terminal domain"/>
    <property type="match status" value="1"/>
</dbReference>
<organism evidence="7 8">
    <name type="scientific">Pelagibius litoralis</name>
    <dbReference type="NCBI Taxonomy" id="374515"/>
    <lineage>
        <taxon>Bacteria</taxon>
        <taxon>Pseudomonadati</taxon>
        <taxon>Pseudomonadota</taxon>
        <taxon>Alphaproteobacteria</taxon>
        <taxon>Rhodospirillales</taxon>
        <taxon>Rhodovibrionaceae</taxon>
        <taxon>Pelagibius</taxon>
    </lineage>
</organism>
<dbReference type="InterPro" id="IPR004029">
    <property type="entry name" value="UreE_N"/>
</dbReference>
<gene>
    <name evidence="5" type="primary">ureE</name>
    <name evidence="7" type="ORF">HBA54_12015</name>
</gene>
<dbReference type="Gene3D" id="3.30.70.790">
    <property type="entry name" value="UreE, C-terminal domain"/>
    <property type="match status" value="1"/>
</dbReference>
<dbReference type="RefSeq" id="WP_167224787.1">
    <property type="nucleotide sequence ID" value="NZ_JAAQPH010000008.1"/>
</dbReference>
<evidence type="ECO:0000256" key="3">
    <source>
        <dbReference type="ARBA" id="ARBA00022596"/>
    </source>
</evidence>
<accession>A0A967EXN3</accession>
<dbReference type="GO" id="GO:0051082">
    <property type="term" value="F:unfolded protein binding"/>
    <property type="evidence" value="ECO:0007669"/>
    <property type="project" value="UniProtKB-UniRule"/>
</dbReference>
<keyword evidence="4 5" id="KW-0143">Chaperone</keyword>
<comment type="similarity">
    <text evidence="5">Belongs to the UreE family.</text>
</comment>
<dbReference type="HAMAP" id="MF_00822">
    <property type="entry name" value="UreE"/>
    <property type="match status" value="1"/>
</dbReference>
<dbReference type="InterPro" id="IPR007864">
    <property type="entry name" value="UreE_C_dom"/>
</dbReference>
<evidence type="ECO:0000313" key="8">
    <source>
        <dbReference type="Proteomes" id="UP000761264"/>
    </source>
</evidence>
<evidence type="ECO:0000313" key="7">
    <source>
        <dbReference type="EMBL" id="NIA69318.1"/>
    </source>
</evidence>
<dbReference type="SUPFAM" id="SSF69287">
    <property type="entry name" value="Urease metallochaperone UreE, N-terminal domain"/>
    <property type="match status" value="1"/>
</dbReference>
<reference evidence="7" key="1">
    <citation type="submission" date="2020-03" db="EMBL/GenBank/DDBJ databases">
        <title>Genome of Pelagibius litoralis DSM 21314T.</title>
        <authorList>
            <person name="Wang G."/>
        </authorList>
    </citation>
    <scope>NUCLEOTIDE SEQUENCE</scope>
    <source>
        <strain evidence="7">DSM 21314</strain>
    </source>
</reference>
<sequence length="154" mass="16574">MLRATSVKAAGTWPLVEACDSVILDFDARHRRRIAMHGQTGVAFLLDLPKAVALADGDGLVLEEGGIVAVVAASERLIEVRAGAGIDLVRIAWHLGNRHLPTQILGDCLRIREDHVILEMLTKLGARAELIEAPFDPEGGAYGHGSVQGHEHHD</sequence>
<evidence type="ECO:0000259" key="6">
    <source>
        <dbReference type="SMART" id="SM00988"/>
    </source>
</evidence>
<proteinExistence type="inferred from homology"/>
<protein>
    <recommendedName>
        <fullName evidence="5">Urease accessory protein UreE</fullName>
    </recommendedName>
</protein>